<dbReference type="Gene3D" id="1.10.10.10">
    <property type="entry name" value="Winged helix-like DNA-binding domain superfamily/Winged helix DNA-binding domain"/>
    <property type="match status" value="1"/>
</dbReference>
<proteinExistence type="inferred from homology"/>
<feature type="domain" description="HTH lysR-type" evidence="5">
    <location>
        <begin position="6"/>
        <end position="63"/>
    </location>
</feature>
<dbReference type="AlphaFoldDB" id="A0A7W4W3W9"/>
<dbReference type="InterPro" id="IPR050389">
    <property type="entry name" value="LysR-type_TF"/>
</dbReference>
<dbReference type="InterPro" id="IPR036390">
    <property type="entry name" value="WH_DNA-bd_sf"/>
</dbReference>
<dbReference type="Pfam" id="PF03466">
    <property type="entry name" value="LysR_substrate"/>
    <property type="match status" value="1"/>
</dbReference>
<keyword evidence="2" id="KW-0805">Transcription regulation</keyword>
<dbReference type="GO" id="GO:0003700">
    <property type="term" value="F:DNA-binding transcription factor activity"/>
    <property type="evidence" value="ECO:0007669"/>
    <property type="project" value="InterPro"/>
</dbReference>
<dbReference type="RefSeq" id="WP_183409638.1">
    <property type="nucleotide sequence ID" value="NZ_JACHWY010000001.1"/>
</dbReference>
<dbReference type="GO" id="GO:0003677">
    <property type="term" value="F:DNA binding"/>
    <property type="evidence" value="ECO:0007669"/>
    <property type="project" value="UniProtKB-KW"/>
</dbReference>
<dbReference type="Proteomes" id="UP000537130">
    <property type="component" value="Unassembled WGS sequence"/>
</dbReference>
<dbReference type="PANTHER" id="PTHR30118:SF15">
    <property type="entry name" value="TRANSCRIPTIONAL REGULATORY PROTEIN"/>
    <property type="match status" value="1"/>
</dbReference>
<protein>
    <submittedName>
        <fullName evidence="6">DNA-binding transcriptional LysR family regulator</fullName>
    </submittedName>
</protein>
<dbReference type="PROSITE" id="PS50931">
    <property type="entry name" value="HTH_LYSR"/>
    <property type="match status" value="1"/>
</dbReference>
<dbReference type="Pfam" id="PF00126">
    <property type="entry name" value="HTH_1"/>
    <property type="match status" value="1"/>
</dbReference>
<keyword evidence="3 6" id="KW-0238">DNA-binding</keyword>
<dbReference type="PANTHER" id="PTHR30118">
    <property type="entry name" value="HTH-TYPE TRANSCRIPTIONAL REGULATOR LEUO-RELATED"/>
    <property type="match status" value="1"/>
</dbReference>
<dbReference type="CDD" id="cd08417">
    <property type="entry name" value="PBP2_Nitroaromatics_like"/>
    <property type="match status" value="1"/>
</dbReference>
<dbReference type="PRINTS" id="PR00039">
    <property type="entry name" value="HTHLYSR"/>
</dbReference>
<dbReference type="InterPro" id="IPR036388">
    <property type="entry name" value="WH-like_DNA-bd_sf"/>
</dbReference>
<accession>A0A7W4W3W9</accession>
<dbReference type="SUPFAM" id="SSF53850">
    <property type="entry name" value="Periplasmic binding protein-like II"/>
    <property type="match status" value="1"/>
</dbReference>
<dbReference type="InterPro" id="IPR005119">
    <property type="entry name" value="LysR_subst-bd"/>
</dbReference>
<organism evidence="6 7">
    <name type="scientific">Litorivivens lipolytica</name>
    <dbReference type="NCBI Taxonomy" id="1524264"/>
    <lineage>
        <taxon>Bacteria</taxon>
        <taxon>Pseudomonadati</taxon>
        <taxon>Pseudomonadota</taxon>
        <taxon>Gammaproteobacteria</taxon>
        <taxon>Litorivivens</taxon>
    </lineage>
</organism>
<gene>
    <name evidence="6" type="ORF">FHR99_001223</name>
</gene>
<comment type="caution">
    <text evidence="6">The sequence shown here is derived from an EMBL/GenBank/DDBJ whole genome shotgun (WGS) entry which is preliminary data.</text>
</comment>
<evidence type="ECO:0000313" key="6">
    <source>
        <dbReference type="EMBL" id="MBB3046987.1"/>
    </source>
</evidence>
<reference evidence="6 7" key="1">
    <citation type="submission" date="2020-08" db="EMBL/GenBank/DDBJ databases">
        <title>Genomic Encyclopedia of Type Strains, Phase III (KMG-III): the genomes of soil and plant-associated and newly described type strains.</title>
        <authorList>
            <person name="Whitman W."/>
        </authorList>
    </citation>
    <scope>NUCLEOTIDE SEQUENCE [LARGE SCALE GENOMIC DNA]</scope>
    <source>
        <strain evidence="6 7">CECT 8654</strain>
    </source>
</reference>
<dbReference type="InterPro" id="IPR037402">
    <property type="entry name" value="YidZ_PBP2"/>
</dbReference>
<evidence type="ECO:0000256" key="4">
    <source>
        <dbReference type="ARBA" id="ARBA00023163"/>
    </source>
</evidence>
<evidence type="ECO:0000313" key="7">
    <source>
        <dbReference type="Proteomes" id="UP000537130"/>
    </source>
</evidence>
<dbReference type="InterPro" id="IPR000847">
    <property type="entry name" value="LysR_HTH_N"/>
</dbReference>
<evidence type="ECO:0000256" key="1">
    <source>
        <dbReference type="ARBA" id="ARBA00009437"/>
    </source>
</evidence>
<dbReference type="EMBL" id="JACHWY010000001">
    <property type="protein sequence ID" value="MBB3046987.1"/>
    <property type="molecule type" value="Genomic_DNA"/>
</dbReference>
<name>A0A7W4W3W9_9GAMM</name>
<evidence type="ECO:0000256" key="2">
    <source>
        <dbReference type="ARBA" id="ARBA00023015"/>
    </source>
</evidence>
<evidence type="ECO:0000259" key="5">
    <source>
        <dbReference type="PROSITE" id="PS50931"/>
    </source>
</evidence>
<sequence length="299" mass="34119">MHINRVDLNLLVVFDAIYSEGGITRAADKLHLTQPAVSHALGRLRDLFDDPLFERDGRLMMPTPKARSLIGTVRRSLRDLQIMFNDIERFDPATSERGFTVGMRDLLEVSVLPVLAQRMAKAAPTLKLASVRLDRPNLEAELATGVLDVAIDVLRPVSDDIAYQRTAQDRMVVLARPHHRVVSQGLTLEDYLEQDHIQLSSRRSGQSFEDLELSRLGIQRRIRLRCQNAFAALRIVNETDTLLTLAESYARELAPQFGLKVLPLPFKTTPFDAYLYWHKNVDNDPSNRWLREQIQSMIR</sequence>
<dbReference type="SUPFAM" id="SSF46785">
    <property type="entry name" value="Winged helix' DNA-binding domain"/>
    <property type="match status" value="1"/>
</dbReference>
<dbReference type="Gene3D" id="3.40.190.10">
    <property type="entry name" value="Periplasmic binding protein-like II"/>
    <property type="match status" value="2"/>
</dbReference>
<keyword evidence="7" id="KW-1185">Reference proteome</keyword>
<comment type="similarity">
    <text evidence="1">Belongs to the LysR transcriptional regulatory family.</text>
</comment>
<evidence type="ECO:0000256" key="3">
    <source>
        <dbReference type="ARBA" id="ARBA00023125"/>
    </source>
</evidence>
<keyword evidence="4" id="KW-0804">Transcription</keyword>